<evidence type="ECO:0000256" key="2">
    <source>
        <dbReference type="ARBA" id="ARBA00022448"/>
    </source>
</evidence>
<dbReference type="GO" id="GO:0015677">
    <property type="term" value="P:copper ion import"/>
    <property type="evidence" value="ECO:0007669"/>
    <property type="project" value="TreeGrafter"/>
</dbReference>
<feature type="transmembrane region" description="Helical" evidence="8">
    <location>
        <begin position="205"/>
        <end position="227"/>
    </location>
</feature>
<dbReference type="SFLD" id="SFLDG01168">
    <property type="entry name" value="Ferric_reductase_subgroup_(FRE"/>
    <property type="match status" value="1"/>
</dbReference>
<dbReference type="GO" id="GO:0000293">
    <property type="term" value="F:ferric-chelate reductase activity"/>
    <property type="evidence" value="ECO:0007669"/>
    <property type="project" value="TreeGrafter"/>
</dbReference>
<evidence type="ECO:0000256" key="8">
    <source>
        <dbReference type="SAM" id="Phobius"/>
    </source>
</evidence>
<dbReference type="InterPro" id="IPR051410">
    <property type="entry name" value="Ferric/Cupric_Reductase"/>
</dbReference>
<dbReference type="PROSITE" id="PS51384">
    <property type="entry name" value="FAD_FR"/>
    <property type="match status" value="1"/>
</dbReference>
<dbReference type="Pfam" id="PF01794">
    <property type="entry name" value="Ferric_reduct"/>
    <property type="match status" value="1"/>
</dbReference>
<sequence>MAQGEILDDVRWEHHQRHRGRLNHRLAEFLWYAVGAIVLARTVQRISLCLHRQRNRKLRTEQDDAPSASRAVRWVAYIDVLSAMRLSLGPFSIPVARVVIIFVYTSAIASLLLSVDAPTLSQHFIDDVAFRAAWITLTQVPLVYFLATKRGPLQLLAGLSYERINWLHRWVGRTLFLCATTHVAIMLSSISIGDLIDSHDQGMSVVRYGMGAYATLTWIAVSSILPLRRYSYRLFYLNHWLCTLIFLIIAAKHVPAYARLPIHASFGLVALDKALSGYRLILNNISIRTVKRKTSNLRKGASQQVLAMGHAIKMTTPVISIGSIATHESTTIIRLSSLPFSWKPGQHIRLFIPKLGALEPHPFTPATCADLSSTPPPPNKNSDVEFSSLLNRDYIPPANEMVLMIKEHSGLTKRLRDYHAEWLSAPCPNASKESSSLTAYIDGPHGNPPAWETYENIILLATSTGVSFMLSILDYLEQLCFDGHTDFRTEHIRFIWTNRHIEPHFEATVEELLIKHSTLLRDSNVKVEAEFNYSCPDSRDMITRQEISEYDPFAHLRQPHQKYFANRRPLRIRNPDNPGDWTDEHDDDDDIELKHVEPHVNEMDDGRSSCETYVSSTLIDEEEEEDDASLFSDLESTIEELDTSCWSRMPSLRLPRPQFSKKSTQGKGSCSCALIRVQDRKERKKTLPYFITKSYGMRPDVSSILGVAVPQTCVAKTMVAVCSNRGVLEQASRSVAMMNLEFAKGRRERKVDIHTEGFA</sequence>
<organism evidence="10 11">
    <name type="scientific">Periconia macrospinosa</name>
    <dbReference type="NCBI Taxonomy" id="97972"/>
    <lineage>
        <taxon>Eukaryota</taxon>
        <taxon>Fungi</taxon>
        <taxon>Dikarya</taxon>
        <taxon>Ascomycota</taxon>
        <taxon>Pezizomycotina</taxon>
        <taxon>Dothideomycetes</taxon>
        <taxon>Pleosporomycetidae</taxon>
        <taxon>Pleosporales</taxon>
        <taxon>Massarineae</taxon>
        <taxon>Periconiaceae</taxon>
        <taxon>Periconia</taxon>
    </lineage>
</organism>
<keyword evidence="11" id="KW-1185">Reference proteome</keyword>
<proteinExistence type="predicted"/>
<keyword evidence="4 8" id="KW-1133">Transmembrane helix</keyword>
<evidence type="ECO:0000313" key="11">
    <source>
        <dbReference type="Proteomes" id="UP000244855"/>
    </source>
</evidence>
<dbReference type="PANTHER" id="PTHR32361">
    <property type="entry name" value="FERRIC/CUPRIC REDUCTASE TRANSMEMBRANE COMPONENT"/>
    <property type="match status" value="1"/>
</dbReference>
<feature type="transmembrane region" description="Helical" evidence="8">
    <location>
        <begin position="128"/>
        <end position="147"/>
    </location>
</feature>
<feature type="transmembrane region" description="Helical" evidence="8">
    <location>
        <begin position="94"/>
        <end position="113"/>
    </location>
</feature>
<dbReference type="Gene3D" id="3.40.50.80">
    <property type="entry name" value="Nucleotide-binding domain of ferredoxin-NADP reductase (FNR) module"/>
    <property type="match status" value="1"/>
</dbReference>
<keyword evidence="5" id="KW-0406">Ion transport</keyword>
<dbReference type="InterPro" id="IPR039261">
    <property type="entry name" value="FNR_nucleotide-bd"/>
</dbReference>
<feature type="transmembrane region" description="Helical" evidence="8">
    <location>
        <begin position="29"/>
        <end position="50"/>
    </location>
</feature>
<dbReference type="OrthoDB" id="3944240at2759"/>
<evidence type="ECO:0000256" key="4">
    <source>
        <dbReference type="ARBA" id="ARBA00022989"/>
    </source>
</evidence>
<dbReference type="AlphaFoldDB" id="A0A2V1E3L4"/>
<dbReference type="STRING" id="97972.A0A2V1E3L4"/>
<dbReference type="EMBL" id="KZ805327">
    <property type="protein sequence ID" value="PVI03790.1"/>
    <property type="molecule type" value="Genomic_DNA"/>
</dbReference>
<dbReference type="PANTHER" id="PTHR32361:SF9">
    <property type="entry name" value="FERRIC REDUCTASE TRANSMEMBRANE COMPONENT 3-RELATED"/>
    <property type="match status" value="1"/>
</dbReference>
<feature type="transmembrane region" description="Helical" evidence="8">
    <location>
        <begin position="170"/>
        <end position="193"/>
    </location>
</feature>
<evidence type="ECO:0000256" key="5">
    <source>
        <dbReference type="ARBA" id="ARBA00023065"/>
    </source>
</evidence>
<dbReference type="GO" id="GO:0006826">
    <property type="term" value="P:iron ion transport"/>
    <property type="evidence" value="ECO:0007669"/>
    <property type="project" value="TreeGrafter"/>
</dbReference>
<evidence type="ECO:0000313" key="10">
    <source>
        <dbReference type="EMBL" id="PVI03790.1"/>
    </source>
</evidence>
<gene>
    <name evidence="10" type="ORF">DM02DRAFT_557328</name>
</gene>
<dbReference type="GO" id="GO:0006879">
    <property type="term" value="P:intracellular iron ion homeostasis"/>
    <property type="evidence" value="ECO:0007669"/>
    <property type="project" value="TreeGrafter"/>
</dbReference>
<keyword evidence="7" id="KW-0325">Glycoprotein</keyword>
<dbReference type="CDD" id="cd06186">
    <property type="entry name" value="NOX_Duox_like_FAD_NADP"/>
    <property type="match status" value="1"/>
</dbReference>
<feature type="domain" description="FAD-binding FR-type" evidence="9">
    <location>
        <begin position="311"/>
        <end position="451"/>
    </location>
</feature>
<protein>
    <recommendedName>
        <fullName evidence="9">FAD-binding FR-type domain-containing protein</fullName>
    </recommendedName>
</protein>
<accession>A0A2V1E3L4</accession>
<evidence type="ECO:0000256" key="3">
    <source>
        <dbReference type="ARBA" id="ARBA00022692"/>
    </source>
</evidence>
<keyword evidence="3 8" id="KW-0812">Transmembrane</keyword>
<dbReference type="GO" id="GO:0005886">
    <property type="term" value="C:plasma membrane"/>
    <property type="evidence" value="ECO:0007669"/>
    <property type="project" value="TreeGrafter"/>
</dbReference>
<name>A0A2V1E3L4_9PLEO</name>
<dbReference type="SUPFAM" id="SSF52343">
    <property type="entry name" value="Ferredoxin reductase-like, C-terminal NADP-linked domain"/>
    <property type="match status" value="1"/>
</dbReference>
<evidence type="ECO:0000256" key="1">
    <source>
        <dbReference type="ARBA" id="ARBA00004141"/>
    </source>
</evidence>
<keyword evidence="2" id="KW-0813">Transport</keyword>
<dbReference type="SFLD" id="SFLDS00052">
    <property type="entry name" value="Ferric_Reductase_Domain"/>
    <property type="match status" value="1"/>
</dbReference>
<evidence type="ECO:0000259" key="9">
    <source>
        <dbReference type="PROSITE" id="PS51384"/>
    </source>
</evidence>
<dbReference type="Proteomes" id="UP000244855">
    <property type="component" value="Unassembled WGS sequence"/>
</dbReference>
<dbReference type="InterPro" id="IPR013130">
    <property type="entry name" value="Fe3_Rdtase_TM_dom"/>
</dbReference>
<evidence type="ECO:0000256" key="7">
    <source>
        <dbReference type="ARBA" id="ARBA00023180"/>
    </source>
</evidence>
<comment type="subcellular location">
    <subcellularLocation>
        <location evidence="1">Membrane</location>
        <topology evidence="1">Multi-pass membrane protein</topology>
    </subcellularLocation>
</comment>
<evidence type="ECO:0000256" key="6">
    <source>
        <dbReference type="ARBA" id="ARBA00023136"/>
    </source>
</evidence>
<feature type="transmembrane region" description="Helical" evidence="8">
    <location>
        <begin position="234"/>
        <end position="251"/>
    </location>
</feature>
<keyword evidence="6 8" id="KW-0472">Membrane</keyword>
<reference evidence="10 11" key="1">
    <citation type="journal article" date="2018" name="Sci. Rep.">
        <title>Comparative genomics provides insights into the lifestyle and reveals functional heterogeneity of dark septate endophytic fungi.</title>
        <authorList>
            <person name="Knapp D.G."/>
            <person name="Nemeth J.B."/>
            <person name="Barry K."/>
            <person name="Hainaut M."/>
            <person name="Henrissat B."/>
            <person name="Johnson J."/>
            <person name="Kuo A."/>
            <person name="Lim J.H.P."/>
            <person name="Lipzen A."/>
            <person name="Nolan M."/>
            <person name="Ohm R.A."/>
            <person name="Tamas L."/>
            <person name="Grigoriev I.V."/>
            <person name="Spatafora J.W."/>
            <person name="Nagy L.G."/>
            <person name="Kovacs G.M."/>
        </authorList>
    </citation>
    <scope>NUCLEOTIDE SEQUENCE [LARGE SCALE GENOMIC DNA]</scope>
    <source>
        <strain evidence="10 11">DSE2036</strain>
    </source>
</reference>
<dbReference type="InterPro" id="IPR017927">
    <property type="entry name" value="FAD-bd_FR_type"/>
</dbReference>